<proteinExistence type="inferred from homology"/>
<gene>
    <name evidence="8" type="ORF">SAMN02910418_01860</name>
</gene>
<organism evidence="8 9">
    <name type="scientific">Bowdeniella nasicola</name>
    <dbReference type="NCBI Taxonomy" id="208480"/>
    <lineage>
        <taxon>Bacteria</taxon>
        <taxon>Bacillati</taxon>
        <taxon>Actinomycetota</taxon>
        <taxon>Actinomycetes</taxon>
        <taxon>Actinomycetales</taxon>
        <taxon>Actinomycetaceae</taxon>
        <taxon>Bowdeniella</taxon>
    </lineage>
</organism>
<evidence type="ECO:0000256" key="2">
    <source>
        <dbReference type="ARBA" id="ARBA00005417"/>
    </source>
</evidence>
<dbReference type="EMBL" id="FNQV01000011">
    <property type="protein sequence ID" value="SEA55057.1"/>
    <property type="molecule type" value="Genomic_DNA"/>
</dbReference>
<evidence type="ECO:0000259" key="7">
    <source>
        <dbReference type="Pfam" id="PF00005"/>
    </source>
</evidence>
<dbReference type="PANTHER" id="PTHR42711:SF5">
    <property type="entry name" value="ABC TRANSPORTER ATP-BINDING PROTEIN NATA"/>
    <property type="match status" value="1"/>
</dbReference>
<dbReference type="GO" id="GO:0016887">
    <property type="term" value="F:ATP hydrolysis activity"/>
    <property type="evidence" value="ECO:0007669"/>
    <property type="project" value="InterPro"/>
</dbReference>
<evidence type="ECO:0000256" key="6">
    <source>
        <dbReference type="ARBA" id="ARBA00023251"/>
    </source>
</evidence>
<keyword evidence="5" id="KW-0067">ATP-binding</keyword>
<keyword evidence="4" id="KW-0547">Nucleotide-binding</keyword>
<evidence type="ECO:0000256" key="5">
    <source>
        <dbReference type="ARBA" id="ARBA00022840"/>
    </source>
</evidence>
<evidence type="ECO:0000313" key="9">
    <source>
        <dbReference type="Proteomes" id="UP000199288"/>
    </source>
</evidence>
<dbReference type="Pfam" id="PF00005">
    <property type="entry name" value="ABC_tran"/>
    <property type="match status" value="1"/>
</dbReference>
<dbReference type="AlphaFoldDB" id="A0A1H4C3Z4"/>
<reference evidence="9" key="1">
    <citation type="submission" date="2016-10" db="EMBL/GenBank/DDBJ databases">
        <authorList>
            <person name="Varghese N."/>
            <person name="Submissions S."/>
        </authorList>
    </citation>
    <scope>NUCLEOTIDE SEQUENCE [LARGE SCALE GENOMIC DNA]</scope>
    <source>
        <strain evidence="9">KPR-1</strain>
    </source>
</reference>
<dbReference type="InterPro" id="IPR027417">
    <property type="entry name" value="P-loop_NTPase"/>
</dbReference>
<accession>A0A1H4C3Z4</accession>
<sequence length="173" mass="18716">MRDIDEIVAAVGLTEKVDDRLNALSGGQRRRVDLAAALLTSPQILLLDEPTTGLDPVGKSQIHELLGAAVDDGVTVFLTTHDLNEAEKVATRIIVLKEGRIIAEAAPWQLREQLVGKAQITWQCDGRTHVHATDAVESFVATLPLEEISNLTITRPTLEDAYLSLMNTEGSAA</sequence>
<feature type="domain" description="ABC transporter" evidence="7">
    <location>
        <begin position="3"/>
        <end position="52"/>
    </location>
</feature>
<dbReference type="SUPFAM" id="SSF52540">
    <property type="entry name" value="P-loop containing nucleoside triphosphate hydrolases"/>
    <property type="match status" value="1"/>
</dbReference>
<dbReference type="PANTHER" id="PTHR42711">
    <property type="entry name" value="ABC TRANSPORTER ATP-BINDING PROTEIN"/>
    <property type="match status" value="1"/>
</dbReference>
<keyword evidence="3" id="KW-0813">Transport</keyword>
<protein>
    <submittedName>
        <fullName evidence="8">ABC transporter</fullName>
    </submittedName>
</protein>
<dbReference type="InterPro" id="IPR050763">
    <property type="entry name" value="ABC_transporter_ATP-binding"/>
</dbReference>
<evidence type="ECO:0000256" key="3">
    <source>
        <dbReference type="ARBA" id="ARBA00022448"/>
    </source>
</evidence>
<dbReference type="InterPro" id="IPR003439">
    <property type="entry name" value="ABC_transporter-like_ATP-bd"/>
</dbReference>
<comment type="subcellular location">
    <subcellularLocation>
        <location evidence="1">Cell membrane</location>
        <topology evidence="1">Peripheral membrane protein</topology>
    </subcellularLocation>
</comment>
<evidence type="ECO:0000256" key="1">
    <source>
        <dbReference type="ARBA" id="ARBA00004202"/>
    </source>
</evidence>
<dbReference type="Gene3D" id="3.40.50.300">
    <property type="entry name" value="P-loop containing nucleotide triphosphate hydrolases"/>
    <property type="match status" value="1"/>
</dbReference>
<evidence type="ECO:0000256" key="4">
    <source>
        <dbReference type="ARBA" id="ARBA00022741"/>
    </source>
</evidence>
<dbReference type="GO" id="GO:0005524">
    <property type="term" value="F:ATP binding"/>
    <property type="evidence" value="ECO:0007669"/>
    <property type="project" value="UniProtKB-KW"/>
</dbReference>
<comment type="similarity">
    <text evidence="2">Belongs to the ABC transporter superfamily.</text>
</comment>
<keyword evidence="9" id="KW-1185">Reference proteome</keyword>
<dbReference type="GO" id="GO:0005886">
    <property type="term" value="C:plasma membrane"/>
    <property type="evidence" value="ECO:0007669"/>
    <property type="project" value="UniProtKB-SubCell"/>
</dbReference>
<dbReference type="Proteomes" id="UP000199288">
    <property type="component" value="Unassembled WGS sequence"/>
</dbReference>
<keyword evidence="6" id="KW-0046">Antibiotic resistance</keyword>
<name>A0A1H4C3Z4_9ACTO</name>
<evidence type="ECO:0000313" key="8">
    <source>
        <dbReference type="EMBL" id="SEA55057.1"/>
    </source>
</evidence>
<dbReference type="GO" id="GO:0046677">
    <property type="term" value="P:response to antibiotic"/>
    <property type="evidence" value="ECO:0007669"/>
    <property type="project" value="UniProtKB-KW"/>
</dbReference>